<dbReference type="GeneID" id="9595937"/>
<keyword evidence="8" id="KW-1185">Reference proteome</keyword>
<accession>D8Q1G2</accession>
<dbReference type="Proteomes" id="UP000007431">
    <property type="component" value="Unassembled WGS sequence"/>
</dbReference>
<dbReference type="FunFam" id="2.40.70.10:FF:000008">
    <property type="entry name" value="Cathepsin D"/>
    <property type="match status" value="1"/>
</dbReference>
<dbReference type="InParanoid" id="D8Q1G2"/>
<evidence type="ECO:0000313" key="7">
    <source>
        <dbReference type="EMBL" id="EFI97934.1"/>
    </source>
</evidence>
<evidence type="ECO:0000313" key="8">
    <source>
        <dbReference type="Proteomes" id="UP000007431"/>
    </source>
</evidence>
<keyword evidence="5" id="KW-0732">Signal</keyword>
<dbReference type="OrthoDB" id="15189at2759"/>
<dbReference type="eggNOG" id="KOG1339">
    <property type="taxonomic scope" value="Eukaryota"/>
</dbReference>
<dbReference type="OMA" id="MKSAYTV"/>
<feature type="active site" evidence="2">
    <location>
        <position position="323"/>
    </location>
</feature>
<feature type="signal peptide" evidence="5">
    <location>
        <begin position="1"/>
        <end position="16"/>
    </location>
</feature>
<dbReference type="SUPFAM" id="SSF50630">
    <property type="entry name" value="Acid proteases"/>
    <property type="match status" value="1"/>
</dbReference>
<protein>
    <recommendedName>
        <fullName evidence="6">Peptidase A1 domain-containing protein</fullName>
    </recommendedName>
</protein>
<reference evidence="7 8" key="1">
    <citation type="journal article" date="2010" name="Nat. Biotechnol.">
        <title>Genome sequence of the model mushroom Schizophyllum commune.</title>
        <authorList>
            <person name="Ohm R.A."/>
            <person name="de Jong J.F."/>
            <person name="Lugones L.G."/>
            <person name="Aerts A."/>
            <person name="Kothe E."/>
            <person name="Stajich J.E."/>
            <person name="de Vries R.P."/>
            <person name="Record E."/>
            <person name="Levasseur A."/>
            <person name="Baker S.E."/>
            <person name="Bartholomew K.A."/>
            <person name="Coutinho P.M."/>
            <person name="Erdmann S."/>
            <person name="Fowler T.J."/>
            <person name="Gathman A.C."/>
            <person name="Lombard V."/>
            <person name="Henrissat B."/>
            <person name="Knabe N."/>
            <person name="Kuees U."/>
            <person name="Lilly W.W."/>
            <person name="Lindquist E."/>
            <person name="Lucas S."/>
            <person name="Magnuson J.K."/>
            <person name="Piumi F."/>
            <person name="Raudaskoski M."/>
            <person name="Salamov A."/>
            <person name="Schmutz J."/>
            <person name="Schwarze F.W.M.R."/>
            <person name="vanKuyk P.A."/>
            <person name="Horton J.S."/>
            <person name="Grigoriev I.V."/>
            <person name="Woesten H.A.B."/>
        </authorList>
    </citation>
    <scope>NUCLEOTIDE SEQUENCE [LARGE SCALE GENOMIC DNA]</scope>
    <source>
        <strain evidence="8">H4-8 / FGSC 9210</strain>
    </source>
</reference>
<dbReference type="PANTHER" id="PTHR47966">
    <property type="entry name" value="BETA-SITE APP-CLEAVING ENZYME, ISOFORM A-RELATED"/>
    <property type="match status" value="1"/>
</dbReference>
<feature type="region of interest" description="Disordered" evidence="4">
    <location>
        <begin position="159"/>
        <end position="185"/>
    </location>
</feature>
<evidence type="ECO:0000256" key="1">
    <source>
        <dbReference type="ARBA" id="ARBA00007447"/>
    </source>
</evidence>
<evidence type="ECO:0000256" key="4">
    <source>
        <dbReference type="SAM" id="MobiDB-lite"/>
    </source>
</evidence>
<evidence type="ECO:0000256" key="5">
    <source>
        <dbReference type="SAM" id="SignalP"/>
    </source>
</evidence>
<evidence type="ECO:0000256" key="2">
    <source>
        <dbReference type="PIRSR" id="PIRSR601461-1"/>
    </source>
</evidence>
<dbReference type="InterPro" id="IPR021109">
    <property type="entry name" value="Peptidase_aspartic_dom_sf"/>
</dbReference>
<dbReference type="HOGENOM" id="CLU_013253_1_4_1"/>
<dbReference type="Gene3D" id="2.40.70.10">
    <property type="entry name" value="Acid Proteases"/>
    <property type="match status" value="2"/>
</dbReference>
<dbReference type="GO" id="GO:0006508">
    <property type="term" value="P:proteolysis"/>
    <property type="evidence" value="ECO:0007669"/>
    <property type="project" value="InterPro"/>
</dbReference>
<feature type="disulfide bond" evidence="3">
    <location>
        <begin position="156"/>
        <end position="161"/>
    </location>
</feature>
<dbReference type="RefSeq" id="XP_003032837.1">
    <property type="nucleotide sequence ID" value="XM_003032791.1"/>
</dbReference>
<organism evidence="8">
    <name type="scientific">Schizophyllum commune (strain H4-8 / FGSC 9210)</name>
    <name type="common">Split gill fungus</name>
    <dbReference type="NCBI Taxonomy" id="578458"/>
    <lineage>
        <taxon>Eukaryota</taxon>
        <taxon>Fungi</taxon>
        <taxon>Dikarya</taxon>
        <taxon>Basidiomycota</taxon>
        <taxon>Agaricomycotina</taxon>
        <taxon>Agaricomycetes</taxon>
        <taxon>Agaricomycetidae</taxon>
        <taxon>Agaricales</taxon>
        <taxon>Schizophyllaceae</taxon>
        <taxon>Schizophyllum</taxon>
    </lineage>
</organism>
<gene>
    <name evidence="7" type="ORF">SCHCODRAFT_256911</name>
</gene>
<dbReference type="PROSITE" id="PS51767">
    <property type="entry name" value="PEPTIDASE_A1"/>
    <property type="match status" value="1"/>
</dbReference>
<name>D8Q1G2_SCHCM</name>
<keyword evidence="3" id="KW-1015">Disulfide bond</keyword>
<evidence type="ECO:0000259" key="6">
    <source>
        <dbReference type="PROSITE" id="PS51767"/>
    </source>
</evidence>
<comment type="similarity">
    <text evidence="1">Belongs to the peptidase A1 family.</text>
</comment>
<dbReference type="InterPro" id="IPR033121">
    <property type="entry name" value="PEPTIDASE_A1"/>
</dbReference>
<dbReference type="EMBL" id="GL377305">
    <property type="protein sequence ID" value="EFI97934.1"/>
    <property type="molecule type" value="Genomic_DNA"/>
</dbReference>
<dbReference type="CDD" id="cd05471">
    <property type="entry name" value="pepsin_like"/>
    <property type="match status" value="1"/>
</dbReference>
<dbReference type="FunCoup" id="D8Q1G2">
    <property type="interactions" value="47"/>
</dbReference>
<sequence length="443" mass="47584">MQLTLSFVWLAALATAAPMDRHFHVGVSLPPREEPSGASIPISKRSFLTKENGVFDSDRAIALSVRTHNKHQQNLANLLANVGEDVFGGLGRFIHPKSSLPVHVKRNLEARQAIPMQPIDGDVAWQGNISIGTPPQSFRIDFDTGSADLWVPSKSCTTDDCADKSKFDPSASSSNKQQPGNFSINYADGSNVQGDIFTDTVNAAGIEVKDQYFSAVDSVSSTLGDEAIDGIMGLAFPRISNLAQDPFFVHAKSSNALSTYQFSFYLTEGSDSELYLGGTNKDKYTGDVEFHDIDESSGHWEVTGATARVAGQEVVNNFTTIVDSGTTLIYGPPESVKKLFDAVEGAYEQDKANGYFAYPCDKAPKIAFNYGGMDIEISEDNLNLGKVDEGSSDCIAAISAQDLGLGEGTWLLGDAFMKNVYTVFDMDKKAVGFAALANGGASQ</sequence>
<dbReference type="AlphaFoldDB" id="D8Q1G2"/>
<feature type="chain" id="PRO_5003120433" description="Peptidase A1 domain-containing protein" evidence="5">
    <location>
        <begin position="17"/>
        <end position="443"/>
    </location>
</feature>
<dbReference type="VEuPathDB" id="FungiDB:SCHCODRAFT_02619340"/>
<dbReference type="Pfam" id="PF00026">
    <property type="entry name" value="Asp"/>
    <property type="match status" value="1"/>
</dbReference>
<dbReference type="InterPro" id="IPR034164">
    <property type="entry name" value="Pepsin-like_dom"/>
</dbReference>
<dbReference type="InterPro" id="IPR001461">
    <property type="entry name" value="Aspartic_peptidase_A1"/>
</dbReference>
<dbReference type="KEGG" id="scm:SCHCO_02619340"/>
<feature type="domain" description="Peptidase A1" evidence="6">
    <location>
        <begin position="125"/>
        <end position="434"/>
    </location>
</feature>
<dbReference type="PANTHER" id="PTHR47966:SF51">
    <property type="entry name" value="BETA-SITE APP-CLEAVING ENZYME, ISOFORM A-RELATED"/>
    <property type="match status" value="1"/>
</dbReference>
<dbReference type="GO" id="GO:0004190">
    <property type="term" value="F:aspartic-type endopeptidase activity"/>
    <property type="evidence" value="ECO:0007669"/>
    <property type="project" value="InterPro"/>
</dbReference>
<feature type="compositionally biased region" description="Polar residues" evidence="4">
    <location>
        <begin position="170"/>
        <end position="185"/>
    </location>
</feature>
<dbReference type="STRING" id="578458.D8Q1G2"/>
<dbReference type="PRINTS" id="PR00792">
    <property type="entry name" value="PEPSIN"/>
</dbReference>
<proteinExistence type="inferred from homology"/>
<evidence type="ECO:0000256" key="3">
    <source>
        <dbReference type="PIRSR" id="PIRSR601461-2"/>
    </source>
</evidence>
<feature type="active site" evidence="2">
    <location>
        <position position="143"/>
    </location>
</feature>